<dbReference type="Proteomes" id="UP000438120">
    <property type="component" value="Unassembled WGS sequence"/>
</dbReference>
<dbReference type="PANTHER" id="PTHR33121:SF82">
    <property type="entry name" value="SIGNAL TRANSDUCTION PROTEIN CONTAINING A EAL DOMAIN"/>
    <property type="match status" value="1"/>
</dbReference>
<dbReference type="InterPro" id="IPR029787">
    <property type="entry name" value="Nucleotide_cyclase"/>
</dbReference>
<evidence type="ECO:0000313" key="4">
    <source>
        <dbReference type="Proteomes" id="UP000438120"/>
    </source>
</evidence>
<dbReference type="SMART" id="SM00052">
    <property type="entry name" value="EAL"/>
    <property type="match status" value="1"/>
</dbReference>
<sequence length="1218" mass="140773">MVRPCLRQRESATRLNWFEEKKMERFKLDPQELKKIESSRIAMGVYQFVDGRLVMLAASRGFSEMYGQTPAQRLKEAGTGLFRYIHPDDLAYIQNQLLAFASGKAAVFKAIYRIKTPIDEDYAVVQAQGKHRLQRGHETIVIWFAKESSQRLAQFFRDDEASEPVLKQKPMRQYYDVLTGLPSTSYFYELADAGTKRMFKEGKRPVVLAFNLIGFRQFNRQYSYSEGNQLLIAFADLLRRTFTNENCARFDEDNFYAYTSENNLDARLRKLLQQARTINHGQSLCVRIGVYDEANLTYEDIKSVCDYAMLACNRDRKQVGSHIAYFEKDSKHEIEFEDYILSNFDQALKEGWIEPYYQPIVRILNGQTGNWEALARWRDPESGTLRDEQFIPILDRANVLYRLDLYMIERVIADLQKLKQRGCDDIAISINLFSSEFEQFNMAEAISRKFKESGLSPELLVIEITNDIRTLDSEKIKQQMEIFEQNGFSVWVDNFGEGYSSIGIMKQSFPITCIKFDASFMNDADQKRSKVVLKKMIEMAEELGIDTVVEGVENADQLLVLREIGCSAVQGYYFGLPKSFEEAYRDWIVGPNANVERLEESNYYNVMGMLSLDRPSFKQEIQDPSLSFEEDDPIFEKYFKGTPIGLLEYRDGKMYYVRGNEGYTQYLISCGSVTMKEMEEDPFNTELKAIGPQYLVDVKEWIKEEYWHDHRTKWHFSVHSFPNNLYVEGYQRIISRNPNTGAFAMVDVLTSYNANQVYHKKARNDLGVLVNFNLNTDQYRDMPMPYLIVTPVYRKGKPVDMQYVYVNQAYADVIGQTREKLLSSRMSKFTTEKDFPYWMREFAKTAETRKLQTGIFKNQCGHWYEYVVAPASVPDAYSLVLINIDKQKQSELELEKKQQTNKEIIQLSERLNVKNSKLETAIADALGTLGRDIGADRFYLMETDQRFAKNTYEWVRHGIASAQAKQQYVNITSDGHGLKKGELAALESMVLTDPDEIKAKFPDIIASYTDYEVKNLMFAAFYEGGAIKGFVVAENFDADLNIDFKNLIELTADFLGAKIIGRNLELQRDTDVLTGLNDRHPYLAKVKRYQQAEASQGIGVVYCDLNGLKETNDQQGHPAGDALLIKAGNFLSENFDHRFVYRVGGDEFVILDDENTRLDFLKKCHDFARKLTQPDTPSISIGVEWCADSHKLEEAINSADRKMQEAKNEYYKKHKRYR</sequence>
<feature type="domain" description="GGDEF" evidence="2">
    <location>
        <begin position="203"/>
        <end position="328"/>
    </location>
</feature>
<dbReference type="OrthoDB" id="8731447at2"/>
<gene>
    <name evidence="3" type="ORF">FYJ62_02710</name>
</gene>
<feature type="domain" description="GGDEF" evidence="2">
    <location>
        <begin position="1096"/>
        <end position="1218"/>
    </location>
</feature>
<dbReference type="InterPro" id="IPR043128">
    <property type="entry name" value="Rev_trsase/Diguanyl_cyclase"/>
</dbReference>
<dbReference type="InterPro" id="IPR001633">
    <property type="entry name" value="EAL_dom"/>
</dbReference>
<dbReference type="SUPFAM" id="SSF141868">
    <property type="entry name" value="EAL domain-like"/>
    <property type="match status" value="1"/>
</dbReference>
<dbReference type="Gene3D" id="3.30.70.270">
    <property type="match status" value="2"/>
</dbReference>
<reference evidence="3 4" key="1">
    <citation type="submission" date="2019-08" db="EMBL/GenBank/DDBJ databases">
        <title>In-depth cultivation of the pig gut microbiome towards novel bacterial diversity and tailored functional studies.</title>
        <authorList>
            <person name="Wylensek D."/>
            <person name="Hitch T.C.A."/>
            <person name="Clavel T."/>
        </authorList>
    </citation>
    <scope>NUCLEOTIDE SEQUENCE [LARGE SCALE GENOMIC DNA]</scope>
    <source>
        <strain evidence="3 4">Bifido-178-WT-2B</strain>
    </source>
</reference>
<dbReference type="GO" id="GO:0071111">
    <property type="term" value="F:cyclic-guanylate-specific phosphodiesterase activity"/>
    <property type="evidence" value="ECO:0007669"/>
    <property type="project" value="InterPro"/>
</dbReference>
<dbReference type="CDD" id="cd01949">
    <property type="entry name" value="GGDEF"/>
    <property type="match status" value="1"/>
</dbReference>
<evidence type="ECO:0000313" key="3">
    <source>
        <dbReference type="EMBL" id="MST86577.1"/>
    </source>
</evidence>
<comment type="caution">
    <text evidence="3">The sequence shown here is derived from an EMBL/GenBank/DDBJ whole genome shotgun (WGS) entry which is preliminary data.</text>
</comment>
<dbReference type="InterPro" id="IPR000160">
    <property type="entry name" value="GGDEF_dom"/>
</dbReference>
<dbReference type="Pfam" id="PF00990">
    <property type="entry name" value="GGDEF"/>
    <property type="match status" value="2"/>
</dbReference>
<dbReference type="CDD" id="cd01948">
    <property type="entry name" value="EAL"/>
    <property type="match status" value="1"/>
</dbReference>
<evidence type="ECO:0000259" key="1">
    <source>
        <dbReference type="PROSITE" id="PS50883"/>
    </source>
</evidence>
<dbReference type="PANTHER" id="PTHR33121">
    <property type="entry name" value="CYCLIC DI-GMP PHOSPHODIESTERASE PDEF"/>
    <property type="match status" value="1"/>
</dbReference>
<dbReference type="InterPro" id="IPR035965">
    <property type="entry name" value="PAS-like_dom_sf"/>
</dbReference>
<dbReference type="PROSITE" id="PS50883">
    <property type="entry name" value="EAL"/>
    <property type="match status" value="1"/>
</dbReference>
<dbReference type="InterPro" id="IPR050706">
    <property type="entry name" value="Cyclic-di-GMP_PDE-like"/>
</dbReference>
<organism evidence="3 4">
    <name type="scientific">Lactobacillus porci</name>
    <dbReference type="NCBI Taxonomy" id="2012477"/>
    <lineage>
        <taxon>Bacteria</taxon>
        <taxon>Bacillati</taxon>
        <taxon>Bacillota</taxon>
        <taxon>Bacilli</taxon>
        <taxon>Lactobacillales</taxon>
        <taxon>Lactobacillaceae</taxon>
        <taxon>Lactobacillus</taxon>
    </lineage>
</organism>
<protein>
    <submittedName>
        <fullName evidence="3">EAL domain-containing protein</fullName>
    </submittedName>
</protein>
<dbReference type="EMBL" id="VUMX01000005">
    <property type="protein sequence ID" value="MST86577.1"/>
    <property type="molecule type" value="Genomic_DNA"/>
</dbReference>
<dbReference type="InterPro" id="IPR013655">
    <property type="entry name" value="PAS_fold_3"/>
</dbReference>
<dbReference type="Gene3D" id="3.30.450.20">
    <property type="entry name" value="PAS domain"/>
    <property type="match status" value="2"/>
</dbReference>
<dbReference type="InterPro" id="IPR035919">
    <property type="entry name" value="EAL_sf"/>
</dbReference>
<dbReference type="NCBIfam" id="TIGR00254">
    <property type="entry name" value="GGDEF"/>
    <property type="match status" value="1"/>
</dbReference>
<dbReference type="SUPFAM" id="SSF55073">
    <property type="entry name" value="Nucleotide cyclase"/>
    <property type="match status" value="2"/>
</dbReference>
<dbReference type="Pfam" id="PF08447">
    <property type="entry name" value="PAS_3"/>
    <property type="match status" value="1"/>
</dbReference>
<dbReference type="Gene3D" id="3.20.20.450">
    <property type="entry name" value="EAL domain"/>
    <property type="match status" value="1"/>
</dbReference>
<dbReference type="SUPFAM" id="SSF55785">
    <property type="entry name" value="PYP-like sensor domain (PAS domain)"/>
    <property type="match status" value="2"/>
</dbReference>
<proteinExistence type="predicted"/>
<feature type="domain" description="EAL" evidence="1">
    <location>
        <begin position="337"/>
        <end position="591"/>
    </location>
</feature>
<accession>A0A6A8MD50</accession>
<dbReference type="SMART" id="SM00267">
    <property type="entry name" value="GGDEF"/>
    <property type="match status" value="1"/>
</dbReference>
<evidence type="ECO:0000259" key="2">
    <source>
        <dbReference type="PROSITE" id="PS50887"/>
    </source>
</evidence>
<dbReference type="PROSITE" id="PS50887">
    <property type="entry name" value="GGDEF"/>
    <property type="match status" value="2"/>
</dbReference>
<keyword evidence="4" id="KW-1185">Reference proteome</keyword>
<dbReference type="Pfam" id="PF00563">
    <property type="entry name" value="EAL"/>
    <property type="match status" value="1"/>
</dbReference>
<name>A0A6A8MD50_9LACO</name>
<dbReference type="AlphaFoldDB" id="A0A6A8MD50"/>